<keyword evidence="3" id="KW-1185">Reference proteome</keyword>
<name>A0ABV6C4I2_9ACTN</name>
<dbReference type="InterPro" id="IPR008912">
    <property type="entry name" value="Uncharacterised_CoxE"/>
</dbReference>
<dbReference type="Proteomes" id="UP001589788">
    <property type="component" value="Unassembled WGS sequence"/>
</dbReference>
<dbReference type="InterPro" id="IPR011195">
    <property type="entry name" value="UCP010256"/>
</dbReference>
<organism evidence="2 3">
    <name type="scientific">Aciditerrimonas ferrireducens</name>
    <dbReference type="NCBI Taxonomy" id="667306"/>
    <lineage>
        <taxon>Bacteria</taxon>
        <taxon>Bacillati</taxon>
        <taxon>Actinomycetota</taxon>
        <taxon>Acidimicrobiia</taxon>
        <taxon>Acidimicrobiales</taxon>
        <taxon>Acidimicrobiaceae</taxon>
        <taxon>Aciditerrimonas</taxon>
    </lineage>
</organism>
<evidence type="ECO:0000313" key="2">
    <source>
        <dbReference type="EMBL" id="MFC0082605.1"/>
    </source>
</evidence>
<reference evidence="2 3" key="1">
    <citation type="submission" date="2024-09" db="EMBL/GenBank/DDBJ databases">
        <authorList>
            <person name="Sun Q."/>
            <person name="Mori K."/>
        </authorList>
    </citation>
    <scope>NUCLEOTIDE SEQUENCE [LARGE SCALE GENOMIC DNA]</scope>
    <source>
        <strain evidence="2 3">JCM 15389</strain>
    </source>
</reference>
<feature type="region of interest" description="Disordered" evidence="1">
    <location>
        <begin position="77"/>
        <end position="109"/>
    </location>
</feature>
<evidence type="ECO:0000313" key="3">
    <source>
        <dbReference type="Proteomes" id="UP001589788"/>
    </source>
</evidence>
<protein>
    <submittedName>
        <fullName evidence="2">VWA domain-containing protein</fullName>
    </submittedName>
</protein>
<dbReference type="Pfam" id="PF05762">
    <property type="entry name" value="VWA_CoxE"/>
    <property type="match status" value="1"/>
</dbReference>
<dbReference type="PANTHER" id="PTHR39338:SF5">
    <property type="entry name" value="BLR6139 PROTEIN"/>
    <property type="match status" value="1"/>
</dbReference>
<sequence length="476" mass="51367">MLDVLTGFLEELRAAGVPVSLAEATDAARAVQVVPAADRAAFHQALAATLVKSPSHLPAFETAFAVYFAPRGAGVLGEDEGSEPEAASPNRGAASMGAPGDGGGPGAAQRPEDLAAALVRALLAGDQAAVAELARQAVARLSGMEPGRPVGGTYYLYRTLRQLDLASIEAQLLEALAGQAGQPTDGLRRRLLEDEVAERIEALRRAVQDEIRRLLVADRGAQALHRSVRQPLLEQVDFMHASAEELRALHRAIAPLSRRLAVRLARRRRQGREGRLDVRATLRASLSSGGVPVALHWRPPRPAKPELMVVADVSGSVASFARFTLLLLHALASQFSRVRSFVFIDGIDEVTDLLDRTEDPAEAARRVTTEADVVWLDGHSDYGHALTVFQERWGAEVSARTSLLILGDARSNYHTPEAEVLADLAARARHVYWLNPEPRAYWGTGDSVVGAYAPYCDQVVEVRNLAQLERFVADLA</sequence>
<evidence type="ECO:0000256" key="1">
    <source>
        <dbReference type="SAM" id="MobiDB-lite"/>
    </source>
</evidence>
<comment type="caution">
    <text evidence="2">The sequence shown here is derived from an EMBL/GenBank/DDBJ whole genome shotgun (WGS) entry which is preliminary data.</text>
</comment>
<dbReference type="PANTHER" id="PTHR39338">
    <property type="entry name" value="BLL5662 PROTEIN-RELATED"/>
    <property type="match status" value="1"/>
</dbReference>
<accession>A0ABV6C4I2</accession>
<dbReference type="RefSeq" id="WP_248107977.1">
    <property type="nucleotide sequence ID" value="NZ_JAKHEX010000013.1"/>
</dbReference>
<proteinExistence type="predicted"/>
<gene>
    <name evidence="2" type="ORF">ACFFRE_10725</name>
</gene>
<dbReference type="PIRSF" id="PIRSF010256">
    <property type="entry name" value="CoxE_vWa"/>
    <property type="match status" value="1"/>
</dbReference>
<dbReference type="EMBL" id="JBHLYQ010000121">
    <property type="protein sequence ID" value="MFC0082605.1"/>
    <property type="molecule type" value="Genomic_DNA"/>
</dbReference>